<dbReference type="PANTHER" id="PTHR31493:SF1">
    <property type="entry name" value="PROTEIN C19ORF12"/>
    <property type="match status" value="1"/>
</dbReference>
<dbReference type="OrthoDB" id="5976774at2759"/>
<dbReference type="EMBL" id="QKKF02025466">
    <property type="protein sequence ID" value="RZF36824.1"/>
    <property type="molecule type" value="Genomic_DNA"/>
</dbReference>
<dbReference type="InterPro" id="IPR033369">
    <property type="entry name" value="C19orf12"/>
</dbReference>
<dbReference type="InParanoid" id="A0A482WTG5"/>
<sequence>MPLNTQEILELITIICEQRHVQVCVTQSLRGAAITAAGALFGSLLLGPVGLVMGAVGGSVSAISTGEQYRPLPQILINDITPAQREEITTRINRVLADLDVTDLRTVMLLATSSSVSDVVLRELGSYVQRELSMAIKHN</sequence>
<evidence type="ECO:0000313" key="3">
    <source>
        <dbReference type="Proteomes" id="UP000291343"/>
    </source>
</evidence>
<gene>
    <name evidence="2" type="ORF">LSTR_LSTR012702</name>
</gene>
<evidence type="ECO:0000256" key="1">
    <source>
        <dbReference type="ARBA" id="ARBA00029457"/>
    </source>
</evidence>
<dbReference type="Pfam" id="PF20721">
    <property type="entry name" value="C19orf12"/>
    <property type="match status" value="1"/>
</dbReference>
<organism evidence="2 3">
    <name type="scientific">Laodelphax striatellus</name>
    <name type="common">Small brown planthopper</name>
    <name type="synonym">Delphax striatella</name>
    <dbReference type="NCBI Taxonomy" id="195883"/>
    <lineage>
        <taxon>Eukaryota</taxon>
        <taxon>Metazoa</taxon>
        <taxon>Ecdysozoa</taxon>
        <taxon>Arthropoda</taxon>
        <taxon>Hexapoda</taxon>
        <taxon>Insecta</taxon>
        <taxon>Pterygota</taxon>
        <taxon>Neoptera</taxon>
        <taxon>Paraneoptera</taxon>
        <taxon>Hemiptera</taxon>
        <taxon>Auchenorrhyncha</taxon>
        <taxon>Fulgoroidea</taxon>
        <taxon>Delphacidae</taxon>
        <taxon>Criomorphinae</taxon>
        <taxon>Laodelphax</taxon>
    </lineage>
</organism>
<dbReference type="FunCoup" id="A0A482WTG5">
    <property type="interactions" value="76"/>
</dbReference>
<evidence type="ECO:0000313" key="2">
    <source>
        <dbReference type="EMBL" id="RZF36824.1"/>
    </source>
</evidence>
<keyword evidence="3" id="KW-1185">Reference proteome</keyword>
<dbReference type="AlphaFoldDB" id="A0A482WTG5"/>
<name>A0A482WTG5_LAOST</name>
<proteinExistence type="inferred from homology"/>
<dbReference type="Proteomes" id="UP000291343">
    <property type="component" value="Unassembled WGS sequence"/>
</dbReference>
<protein>
    <submittedName>
        <fullName evidence="2">Uncharacterized protein</fullName>
    </submittedName>
</protein>
<dbReference type="STRING" id="195883.A0A482WTG5"/>
<reference evidence="2 3" key="1">
    <citation type="journal article" date="2017" name="Gigascience">
        <title>Genome sequence of the small brown planthopper, Laodelphax striatellus.</title>
        <authorList>
            <person name="Zhu J."/>
            <person name="Jiang F."/>
            <person name="Wang X."/>
            <person name="Yang P."/>
            <person name="Bao Y."/>
            <person name="Zhao W."/>
            <person name="Wang W."/>
            <person name="Lu H."/>
            <person name="Wang Q."/>
            <person name="Cui N."/>
            <person name="Li J."/>
            <person name="Chen X."/>
            <person name="Luo L."/>
            <person name="Yu J."/>
            <person name="Kang L."/>
            <person name="Cui F."/>
        </authorList>
    </citation>
    <scope>NUCLEOTIDE SEQUENCE [LARGE SCALE GENOMIC DNA]</scope>
    <source>
        <strain evidence="2">Lst14</strain>
    </source>
</reference>
<comment type="similarity">
    <text evidence="1">Belongs to the C19orf12 family.</text>
</comment>
<accession>A0A482WTG5</accession>
<dbReference type="PANTHER" id="PTHR31493">
    <property type="entry name" value="NAZO FAMILY MEMBER"/>
    <property type="match status" value="1"/>
</dbReference>
<comment type="caution">
    <text evidence="2">The sequence shown here is derived from an EMBL/GenBank/DDBJ whole genome shotgun (WGS) entry which is preliminary data.</text>
</comment>